<dbReference type="SUPFAM" id="SSF55874">
    <property type="entry name" value="ATPase domain of HSP90 chaperone/DNA topoisomerase II/histidine kinase"/>
    <property type="match status" value="1"/>
</dbReference>
<feature type="transmembrane region" description="Helical" evidence="7">
    <location>
        <begin position="146"/>
        <end position="172"/>
    </location>
</feature>
<dbReference type="Pfam" id="PF02518">
    <property type="entry name" value="HATPase_c"/>
    <property type="match status" value="1"/>
</dbReference>
<dbReference type="PRINTS" id="PR00344">
    <property type="entry name" value="BCTRLSENSOR"/>
</dbReference>
<dbReference type="SMART" id="SM00387">
    <property type="entry name" value="HATPase_c"/>
    <property type="match status" value="1"/>
</dbReference>
<feature type="transmembrane region" description="Helical" evidence="7">
    <location>
        <begin position="12"/>
        <end position="29"/>
    </location>
</feature>
<keyword evidence="7" id="KW-0472">Membrane</keyword>
<dbReference type="InterPro" id="IPR036097">
    <property type="entry name" value="HisK_dim/P_sf"/>
</dbReference>
<organism evidence="9 10">
    <name type="scientific">Thalassococcus halodurans</name>
    <dbReference type="NCBI Taxonomy" id="373675"/>
    <lineage>
        <taxon>Bacteria</taxon>
        <taxon>Pseudomonadati</taxon>
        <taxon>Pseudomonadota</taxon>
        <taxon>Alphaproteobacteria</taxon>
        <taxon>Rhodobacterales</taxon>
        <taxon>Roseobacteraceae</taxon>
        <taxon>Thalassococcus</taxon>
    </lineage>
</organism>
<keyword evidence="7" id="KW-0812">Transmembrane</keyword>
<evidence type="ECO:0000313" key="9">
    <source>
        <dbReference type="EMBL" id="SEF43406.1"/>
    </source>
</evidence>
<keyword evidence="6" id="KW-0902">Two-component regulatory system</keyword>
<dbReference type="Gene3D" id="3.30.565.10">
    <property type="entry name" value="Histidine kinase-like ATPase, C-terminal domain"/>
    <property type="match status" value="1"/>
</dbReference>
<proteinExistence type="predicted"/>
<evidence type="ECO:0000256" key="5">
    <source>
        <dbReference type="ARBA" id="ARBA00022777"/>
    </source>
</evidence>
<dbReference type="InterPro" id="IPR036890">
    <property type="entry name" value="HATPase_C_sf"/>
</dbReference>
<dbReference type="Pfam" id="PF00512">
    <property type="entry name" value="HisKA"/>
    <property type="match status" value="1"/>
</dbReference>
<sequence length="421" mass="46374">MEDARISHSRASVRVALPLAILWIALGLFLKSWAVVAAAALVGLGFTSGMILHRMNAHTLARITWFLIANVGAFWATFLVHPMGYISFMFAPACAMPFLMFSLGRDRNTVISLVCVPITFWFVGWYTDYSLYDSFVIGEEQARTIIAPLSAMTVFILVMIEMSYFASVFSSYSRGLAVARRRAVVSSEAKSAFLRSMSHELKTPLNAIIGFSDLTQQDAEHGREISPKALAERMEMVRQAGGQIADMVENMLAFASLTNEASEDELQPVDTTQIISVQIAKLLPKAEAKDLDVSCDFDRTQKVLADPERLGEVVKQLLTNGIKFAPEGGWVHVTAHQVDEKCLRLMFIDSGAGFDENDVVRAFRPFERLSAENGTISGAGVGLAIVRTHVRAMHGRVGIEKDAYGKYAVWIELPIAPEKAS</sequence>
<keyword evidence="7" id="KW-1133">Transmembrane helix</keyword>
<evidence type="ECO:0000256" key="3">
    <source>
        <dbReference type="ARBA" id="ARBA00022553"/>
    </source>
</evidence>
<dbReference type="SUPFAM" id="SSF47384">
    <property type="entry name" value="Homodimeric domain of signal transducing histidine kinase"/>
    <property type="match status" value="1"/>
</dbReference>
<feature type="domain" description="Histidine kinase" evidence="8">
    <location>
        <begin position="196"/>
        <end position="417"/>
    </location>
</feature>
<feature type="transmembrane region" description="Helical" evidence="7">
    <location>
        <begin position="84"/>
        <end position="103"/>
    </location>
</feature>
<evidence type="ECO:0000313" key="10">
    <source>
        <dbReference type="Proteomes" id="UP000236752"/>
    </source>
</evidence>
<keyword evidence="3" id="KW-0597">Phosphoprotein</keyword>
<protein>
    <recommendedName>
        <fullName evidence="2">histidine kinase</fullName>
        <ecNumber evidence="2">2.7.13.3</ecNumber>
    </recommendedName>
</protein>
<dbReference type="InterPro" id="IPR003661">
    <property type="entry name" value="HisK_dim/P_dom"/>
</dbReference>
<evidence type="ECO:0000259" key="8">
    <source>
        <dbReference type="PROSITE" id="PS50109"/>
    </source>
</evidence>
<gene>
    <name evidence="9" type="ORF">SAMN04488045_0036</name>
</gene>
<keyword evidence="5 9" id="KW-0418">Kinase</keyword>
<evidence type="ECO:0000256" key="2">
    <source>
        <dbReference type="ARBA" id="ARBA00012438"/>
    </source>
</evidence>
<name>A0A1H5RYH7_9RHOB</name>
<comment type="catalytic activity">
    <reaction evidence="1">
        <text>ATP + protein L-histidine = ADP + protein N-phospho-L-histidine.</text>
        <dbReference type="EC" id="2.7.13.3"/>
    </reaction>
</comment>
<evidence type="ECO:0000256" key="7">
    <source>
        <dbReference type="SAM" id="Phobius"/>
    </source>
</evidence>
<accession>A0A1H5RYH7</accession>
<dbReference type="GO" id="GO:0000155">
    <property type="term" value="F:phosphorelay sensor kinase activity"/>
    <property type="evidence" value="ECO:0007669"/>
    <property type="project" value="InterPro"/>
</dbReference>
<keyword evidence="10" id="KW-1185">Reference proteome</keyword>
<dbReference type="InterPro" id="IPR003594">
    <property type="entry name" value="HATPase_dom"/>
</dbReference>
<dbReference type="PANTHER" id="PTHR43711">
    <property type="entry name" value="TWO-COMPONENT HISTIDINE KINASE"/>
    <property type="match status" value="1"/>
</dbReference>
<dbReference type="RefSeq" id="WP_160006689.1">
    <property type="nucleotide sequence ID" value="NZ_FNUZ01000001.1"/>
</dbReference>
<keyword evidence="4" id="KW-0808">Transferase</keyword>
<evidence type="ECO:0000256" key="6">
    <source>
        <dbReference type="ARBA" id="ARBA00023012"/>
    </source>
</evidence>
<evidence type="ECO:0000256" key="4">
    <source>
        <dbReference type="ARBA" id="ARBA00022679"/>
    </source>
</evidence>
<dbReference type="Proteomes" id="UP000236752">
    <property type="component" value="Unassembled WGS sequence"/>
</dbReference>
<dbReference type="PROSITE" id="PS50109">
    <property type="entry name" value="HIS_KIN"/>
    <property type="match status" value="1"/>
</dbReference>
<dbReference type="PANTHER" id="PTHR43711:SF1">
    <property type="entry name" value="HISTIDINE KINASE 1"/>
    <property type="match status" value="1"/>
</dbReference>
<dbReference type="Gene3D" id="1.10.287.130">
    <property type="match status" value="1"/>
</dbReference>
<dbReference type="SMART" id="SM00388">
    <property type="entry name" value="HisKA"/>
    <property type="match status" value="1"/>
</dbReference>
<dbReference type="EC" id="2.7.13.3" evidence="2"/>
<dbReference type="EMBL" id="FNUZ01000001">
    <property type="protein sequence ID" value="SEF43406.1"/>
    <property type="molecule type" value="Genomic_DNA"/>
</dbReference>
<dbReference type="OrthoDB" id="9801651at2"/>
<reference evidence="9 10" key="1">
    <citation type="submission" date="2016-10" db="EMBL/GenBank/DDBJ databases">
        <authorList>
            <person name="de Groot N.N."/>
        </authorList>
    </citation>
    <scope>NUCLEOTIDE SEQUENCE [LARGE SCALE GENOMIC DNA]</scope>
    <source>
        <strain evidence="9 10">DSM 26915</strain>
    </source>
</reference>
<evidence type="ECO:0000256" key="1">
    <source>
        <dbReference type="ARBA" id="ARBA00000085"/>
    </source>
</evidence>
<dbReference type="InterPro" id="IPR004358">
    <property type="entry name" value="Sig_transdc_His_kin-like_C"/>
</dbReference>
<dbReference type="InterPro" id="IPR005467">
    <property type="entry name" value="His_kinase_dom"/>
</dbReference>
<dbReference type="CDD" id="cd00082">
    <property type="entry name" value="HisKA"/>
    <property type="match status" value="1"/>
</dbReference>
<feature type="transmembrane region" description="Helical" evidence="7">
    <location>
        <begin position="59"/>
        <end position="78"/>
    </location>
</feature>
<dbReference type="AlphaFoldDB" id="A0A1H5RYH7"/>
<feature type="transmembrane region" description="Helical" evidence="7">
    <location>
        <begin position="35"/>
        <end position="52"/>
    </location>
</feature>
<dbReference type="InterPro" id="IPR050736">
    <property type="entry name" value="Sensor_HK_Regulatory"/>
</dbReference>
<feature type="transmembrane region" description="Helical" evidence="7">
    <location>
        <begin position="110"/>
        <end position="126"/>
    </location>
</feature>